<gene>
    <name evidence="1" type="ORF">MuYL_1640</name>
</gene>
<sequence length="43" mass="4953">MLNVPAIALYNPIISVLLTFKLKKFIYGQYLSHPDQFSTLKII</sequence>
<dbReference type="AlphaFoldDB" id="A0A223NV87"/>
<reference evidence="1 2" key="1">
    <citation type="submission" date="2017-08" db="EMBL/GenBank/DDBJ databases">
        <title>Complete genome sequence of Mucilaginibacter sp. strain BJC16-A31.</title>
        <authorList>
            <consortium name="Henan University of Science and Technology"/>
            <person name="You X."/>
        </authorList>
    </citation>
    <scope>NUCLEOTIDE SEQUENCE [LARGE SCALE GENOMIC DNA]</scope>
    <source>
        <strain evidence="1 2">BJC16-A31</strain>
    </source>
</reference>
<dbReference type="EMBL" id="CP022743">
    <property type="protein sequence ID" value="ASU33538.1"/>
    <property type="molecule type" value="Genomic_DNA"/>
</dbReference>
<organism evidence="1 2">
    <name type="scientific">Mucilaginibacter xinganensis</name>
    <dbReference type="NCBI Taxonomy" id="1234841"/>
    <lineage>
        <taxon>Bacteria</taxon>
        <taxon>Pseudomonadati</taxon>
        <taxon>Bacteroidota</taxon>
        <taxon>Sphingobacteriia</taxon>
        <taxon>Sphingobacteriales</taxon>
        <taxon>Sphingobacteriaceae</taxon>
        <taxon>Mucilaginibacter</taxon>
    </lineage>
</organism>
<dbReference type="Proteomes" id="UP000215002">
    <property type="component" value="Chromosome"/>
</dbReference>
<protein>
    <submittedName>
        <fullName evidence="1">Uncharacterized protein</fullName>
    </submittedName>
</protein>
<dbReference type="KEGG" id="muc:MuYL_1640"/>
<name>A0A223NV87_9SPHI</name>
<keyword evidence="2" id="KW-1185">Reference proteome</keyword>
<evidence type="ECO:0000313" key="2">
    <source>
        <dbReference type="Proteomes" id="UP000215002"/>
    </source>
</evidence>
<evidence type="ECO:0000313" key="1">
    <source>
        <dbReference type="EMBL" id="ASU33538.1"/>
    </source>
</evidence>
<proteinExistence type="predicted"/>
<accession>A0A223NV87</accession>